<proteinExistence type="predicted"/>
<keyword evidence="1" id="KW-0472">Membrane</keyword>
<dbReference type="EMBL" id="JAHLQT010021643">
    <property type="protein sequence ID" value="KAG7167564.1"/>
    <property type="molecule type" value="Genomic_DNA"/>
</dbReference>
<keyword evidence="1" id="KW-1133">Transmembrane helix</keyword>
<organism evidence="2 3">
    <name type="scientific">Homarus americanus</name>
    <name type="common">American lobster</name>
    <dbReference type="NCBI Taxonomy" id="6706"/>
    <lineage>
        <taxon>Eukaryota</taxon>
        <taxon>Metazoa</taxon>
        <taxon>Ecdysozoa</taxon>
        <taxon>Arthropoda</taxon>
        <taxon>Crustacea</taxon>
        <taxon>Multicrustacea</taxon>
        <taxon>Malacostraca</taxon>
        <taxon>Eumalacostraca</taxon>
        <taxon>Eucarida</taxon>
        <taxon>Decapoda</taxon>
        <taxon>Pleocyemata</taxon>
        <taxon>Astacidea</taxon>
        <taxon>Nephropoidea</taxon>
        <taxon>Nephropidae</taxon>
        <taxon>Homarus</taxon>
    </lineage>
</organism>
<sequence>MRLTRLANKKTLGIFGVCWLVATFLTGLGMYMTSCSSHWSSLATTASTPKLLTTADKFRKDSPPDYDTLASSETPPPSYFELEIDQQNCDYNSSVTSTLTTPPPATHLEYTQLSSKIKSWLQKPGYPLGTAVNTSQCILSLQY</sequence>
<name>A0A8J5K4U0_HOMAM</name>
<accession>A0A8J5K4U0</accession>
<feature type="transmembrane region" description="Helical" evidence="1">
    <location>
        <begin position="12"/>
        <end position="32"/>
    </location>
</feature>
<evidence type="ECO:0000313" key="2">
    <source>
        <dbReference type="EMBL" id="KAG7167564.1"/>
    </source>
</evidence>
<keyword evidence="1" id="KW-0812">Transmembrane</keyword>
<keyword evidence="3" id="KW-1185">Reference proteome</keyword>
<dbReference type="Proteomes" id="UP000747542">
    <property type="component" value="Unassembled WGS sequence"/>
</dbReference>
<comment type="caution">
    <text evidence="2">The sequence shown here is derived from an EMBL/GenBank/DDBJ whole genome shotgun (WGS) entry which is preliminary data.</text>
</comment>
<protein>
    <submittedName>
        <fullName evidence="2">Uncharacterized protein</fullName>
    </submittedName>
</protein>
<evidence type="ECO:0000313" key="3">
    <source>
        <dbReference type="Proteomes" id="UP000747542"/>
    </source>
</evidence>
<evidence type="ECO:0000256" key="1">
    <source>
        <dbReference type="SAM" id="Phobius"/>
    </source>
</evidence>
<gene>
    <name evidence="2" type="ORF">Hamer_G013039</name>
</gene>
<dbReference type="AlphaFoldDB" id="A0A8J5K4U0"/>
<reference evidence="2" key="1">
    <citation type="journal article" date="2021" name="Sci. Adv.">
        <title>The American lobster genome reveals insights on longevity, neural, and immune adaptations.</title>
        <authorList>
            <person name="Polinski J.M."/>
            <person name="Zimin A.V."/>
            <person name="Clark K.F."/>
            <person name="Kohn A.B."/>
            <person name="Sadowski N."/>
            <person name="Timp W."/>
            <person name="Ptitsyn A."/>
            <person name="Khanna P."/>
            <person name="Romanova D.Y."/>
            <person name="Williams P."/>
            <person name="Greenwood S.J."/>
            <person name="Moroz L.L."/>
            <person name="Walt D.R."/>
            <person name="Bodnar A.G."/>
        </authorList>
    </citation>
    <scope>NUCLEOTIDE SEQUENCE</scope>
    <source>
        <strain evidence="2">GMGI-L3</strain>
    </source>
</reference>